<sequence length="332" mass="37487">MPNTMLWSHLPLDIGRHILEDVALDSDKKRVAFELLLLSTTVRDWLDPILHTSLHLSSQTTSLHTFANAVRARGDAGFYTSNVKSLILDVRQDDCQADASTDAEEEYVALQDARTILQACAGVSNLAWWSRSQSLPPLPRPTYIDTDFATAPSLQSLSLRDLKNHDLPLLPPSVSLLSLNSDDIYRLDWAMLFDRCPCLHTLILEFPLHNMDFASAHQPGVPPSIADIVRDIRMCAPASLGRIIVRCDLHLEMDRPFLGGLVEQADPRVVVVPFNQNPAWSPLAVFEKKLPGLVYFLRDASRHWESDWVDAKGEKLWERVQRWREMNPIPSA</sequence>
<evidence type="ECO:0000313" key="1">
    <source>
        <dbReference type="EMBL" id="KIY70627.1"/>
    </source>
</evidence>
<reference evidence="1 2" key="1">
    <citation type="journal article" date="2015" name="Fungal Genet. Biol.">
        <title>Evolution of novel wood decay mechanisms in Agaricales revealed by the genome sequences of Fistulina hepatica and Cylindrobasidium torrendii.</title>
        <authorList>
            <person name="Floudas D."/>
            <person name="Held B.W."/>
            <person name="Riley R."/>
            <person name="Nagy L.G."/>
            <person name="Koehler G."/>
            <person name="Ransdell A.S."/>
            <person name="Younus H."/>
            <person name="Chow J."/>
            <person name="Chiniquy J."/>
            <person name="Lipzen A."/>
            <person name="Tritt A."/>
            <person name="Sun H."/>
            <person name="Haridas S."/>
            <person name="LaButti K."/>
            <person name="Ohm R.A."/>
            <person name="Kues U."/>
            <person name="Blanchette R.A."/>
            <person name="Grigoriev I.V."/>
            <person name="Minto R.E."/>
            <person name="Hibbett D.S."/>
        </authorList>
    </citation>
    <scope>NUCLEOTIDE SEQUENCE [LARGE SCALE GENOMIC DNA]</scope>
    <source>
        <strain evidence="1 2">FP15055 ss-10</strain>
    </source>
</reference>
<protein>
    <recommendedName>
        <fullName evidence="3">F-box domain-containing protein</fullName>
    </recommendedName>
</protein>
<dbReference type="Proteomes" id="UP000054007">
    <property type="component" value="Unassembled WGS sequence"/>
</dbReference>
<keyword evidence="2" id="KW-1185">Reference proteome</keyword>
<dbReference type="AlphaFoldDB" id="A0A0D7BJG4"/>
<gene>
    <name evidence="1" type="ORF">CYLTODRAFT_408734</name>
</gene>
<evidence type="ECO:0000313" key="2">
    <source>
        <dbReference type="Proteomes" id="UP000054007"/>
    </source>
</evidence>
<proteinExistence type="predicted"/>
<dbReference type="EMBL" id="KN880465">
    <property type="protein sequence ID" value="KIY70627.1"/>
    <property type="molecule type" value="Genomic_DNA"/>
</dbReference>
<evidence type="ECO:0008006" key="3">
    <source>
        <dbReference type="Google" id="ProtNLM"/>
    </source>
</evidence>
<organism evidence="1 2">
    <name type="scientific">Cylindrobasidium torrendii FP15055 ss-10</name>
    <dbReference type="NCBI Taxonomy" id="1314674"/>
    <lineage>
        <taxon>Eukaryota</taxon>
        <taxon>Fungi</taxon>
        <taxon>Dikarya</taxon>
        <taxon>Basidiomycota</taxon>
        <taxon>Agaricomycotina</taxon>
        <taxon>Agaricomycetes</taxon>
        <taxon>Agaricomycetidae</taxon>
        <taxon>Agaricales</taxon>
        <taxon>Marasmiineae</taxon>
        <taxon>Physalacriaceae</taxon>
        <taxon>Cylindrobasidium</taxon>
    </lineage>
</organism>
<accession>A0A0D7BJG4</accession>
<name>A0A0D7BJG4_9AGAR</name>